<evidence type="ECO:0000256" key="2">
    <source>
        <dbReference type="PROSITE-ProRule" id="PRU00047"/>
    </source>
</evidence>
<dbReference type="InterPro" id="IPR035979">
    <property type="entry name" value="RBD_domain_sf"/>
</dbReference>
<feature type="region of interest" description="Disordered" evidence="4">
    <location>
        <begin position="406"/>
        <end position="431"/>
    </location>
</feature>
<dbReference type="Pfam" id="PF00076">
    <property type="entry name" value="RRM_1"/>
    <property type="match status" value="2"/>
</dbReference>
<dbReference type="SMART" id="SM00360">
    <property type="entry name" value="RRM"/>
    <property type="match status" value="2"/>
</dbReference>
<feature type="compositionally biased region" description="Basic residues" evidence="4">
    <location>
        <begin position="129"/>
        <end position="145"/>
    </location>
</feature>
<dbReference type="PROSITE" id="PS50158">
    <property type="entry name" value="ZF_CCHC"/>
    <property type="match status" value="4"/>
</dbReference>
<dbReference type="SUPFAM" id="SSF57756">
    <property type="entry name" value="Retrovirus zinc finger-like domains"/>
    <property type="match status" value="4"/>
</dbReference>
<dbReference type="PANTHER" id="PTHR23236:SF24">
    <property type="entry name" value="PHRAGMOPLASTIN INTERACTING PROTEIN 1"/>
    <property type="match status" value="1"/>
</dbReference>
<gene>
    <name evidence="7" type="ORF">AQUCO_01000690v1</name>
</gene>
<feature type="domain" description="CCHC-type" evidence="6">
    <location>
        <begin position="392"/>
        <end position="407"/>
    </location>
</feature>
<dbReference type="PROSITE" id="PS50102">
    <property type="entry name" value="RRM"/>
    <property type="match status" value="2"/>
</dbReference>
<dbReference type="InterPro" id="IPR036875">
    <property type="entry name" value="Znf_CCHC_sf"/>
</dbReference>
<keyword evidence="2" id="KW-0862">Zinc</keyword>
<dbReference type="Gene3D" id="3.30.70.330">
    <property type="match status" value="2"/>
</dbReference>
<feature type="domain" description="CCHC-type" evidence="6">
    <location>
        <begin position="536"/>
        <end position="551"/>
    </location>
</feature>
<name>A0A2G5EBA6_AQUCA</name>
<feature type="compositionally biased region" description="Polar residues" evidence="4">
    <location>
        <begin position="63"/>
        <end position="81"/>
    </location>
</feature>
<feature type="compositionally biased region" description="Basic residues" evidence="4">
    <location>
        <begin position="52"/>
        <end position="62"/>
    </location>
</feature>
<evidence type="ECO:0000259" key="6">
    <source>
        <dbReference type="PROSITE" id="PS50158"/>
    </source>
</evidence>
<dbReference type="InParanoid" id="A0A2G5EBA6"/>
<dbReference type="OrthoDB" id="439808at2759"/>
<dbReference type="Gene3D" id="4.10.60.10">
    <property type="entry name" value="Zinc finger, CCHC-type"/>
    <property type="match status" value="4"/>
</dbReference>
<dbReference type="STRING" id="218851.A0A2G5EBA6"/>
<dbReference type="Proteomes" id="UP000230069">
    <property type="component" value="Unassembled WGS sequence"/>
</dbReference>
<feature type="compositionally biased region" description="Basic and acidic residues" evidence="4">
    <location>
        <begin position="106"/>
        <end position="128"/>
    </location>
</feature>
<accession>A0A2G5EBA6</accession>
<feature type="region of interest" description="Disordered" evidence="4">
    <location>
        <begin position="25"/>
        <end position="153"/>
    </location>
</feature>
<dbReference type="GO" id="GO:0008270">
    <property type="term" value="F:zinc ion binding"/>
    <property type="evidence" value="ECO:0007669"/>
    <property type="project" value="UniProtKB-KW"/>
</dbReference>
<evidence type="ECO:0008006" key="9">
    <source>
        <dbReference type="Google" id="ProtNLM"/>
    </source>
</evidence>
<dbReference type="PANTHER" id="PTHR23236">
    <property type="entry name" value="EUKARYOTIC TRANSLATION INITIATION FACTOR 4B/4H"/>
    <property type="match status" value="1"/>
</dbReference>
<evidence type="ECO:0000256" key="1">
    <source>
        <dbReference type="ARBA" id="ARBA00022884"/>
    </source>
</evidence>
<dbReference type="SUPFAM" id="SSF54928">
    <property type="entry name" value="RNA-binding domain, RBD"/>
    <property type="match status" value="2"/>
</dbReference>
<feature type="domain" description="RRM" evidence="5">
    <location>
        <begin position="186"/>
        <end position="263"/>
    </location>
</feature>
<reference evidence="7 8" key="1">
    <citation type="submission" date="2017-09" db="EMBL/GenBank/DDBJ databases">
        <title>WGS assembly of Aquilegia coerulea Goldsmith.</title>
        <authorList>
            <person name="Hodges S."/>
            <person name="Kramer E."/>
            <person name="Nordborg M."/>
            <person name="Tomkins J."/>
            <person name="Borevitz J."/>
            <person name="Derieg N."/>
            <person name="Yan J."/>
            <person name="Mihaltcheva S."/>
            <person name="Hayes R.D."/>
            <person name="Rokhsar D."/>
        </authorList>
    </citation>
    <scope>NUCLEOTIDE SEQUENCE [LARGE SCALE GENOMIC DNA]</scope>
    <source>
        <strain evidence="8">cv. Goldsmith</strain>
    </source>
</reference>
<evidence type="ECO:0000256" key="3">
    <source>
        <dbReference type="PROSITE-ProRule" id="PRU00176"/>
    </source>
</evidence>
<dbReference type="CDD" id="cd12271">
    <property type="entry name" value="RRM1_PHIP1"/>
    <property type="match status" value="1"/>
</dbReference>
<proteinExistence type="predicted"/>
<feature type="region of interest" description="Disordered" evidence="4">
    <location>
        <begin position="452"/>
        <end position="533"/>
    </location>
</feature>
<protein>
    <recommendedName>
        <fullName evidence="9">Phragmoplastin interacting protein 1</fullName>
    </recommendedName>
</protein>
<keyword evidence="2" id="KW-0479">Metal-binding</keyword>
<evidence type="ECO:0000256" key="4">
    <source>
        <dbReference type="SAM" id="MobiDB-lite"/>
    </source>
</evidence>
<feature type="compositionally biased region" description="Basic and acidic residues" evidence="4">
    <location>
        <begin position="369"/>
        <end position="378"/>
    </location>
</feature>
<dbReference type="EMBL" id="KZ305027">
    <property type="protein sequence ID" value="PIA52991.1"/>
    <property type="molecule type" value="Genomic_DNA"/>
</dbReference>
<evidence type="ECO:0000259" key="5">
    <source>
        <dbReference type="PROSITE" id="PS50102"/>
    </source>
</evidence>
<dbReference type="AlphaFoldDB" id="A0A2G5EBA6"/>
<dbReference type="InterPro" id="IPR001878">
    <property type="entry name" value="Znf_CCHC"/>
</dbReference>
<keyword evidence="1 3" id="KW-0694">RNA-binding</keyword>
<keyword evidence="2" id="KW-0863">Zinc-finger</keyword>
<dbReference type="SMART" id="SM00343">
    <property type="entry name" value="ZnF_C2HC"/>
    <property type="match status" value="4"/>
</dbReference>
<dbReference type="InterPro" id="IPR034361">
    <property type="entry name" value="PHIP1_RRM1"/>
</dbReference>
<dbReference type="InterPro" id="IPR000504">
    <property type="entry name" value="RRM_dom"/>
</dbReference>
<feature type="region of interest" description="Disordered" evidence="4">
    <location>
        <begin position="367"/>
        <end position="387"/>
    </location>
</feature>
<feature type="compositionally biased region" description="Basic and acidic residues" evidence="4">
    <location>
        <begin position="512"/>
        <end position="521"/>
    </location>
</feature>
<organism evidence="7 8">
    <name type="scientific">Aquilegia coerulea</name>
    <name type="common">Rocky mountain columbine</name>
    <dbReference type="NCBI Taxonomy" id="218851"/>
    <lineage>
        <taxon>Eukaryota</taxon>
        <taxon>Viridiplantae</taxon>
        <taxon>Streptophyta</taxon>
        <taxon>Embryophyta</taxon>
        <taxon>Tracheophyta</taxon>
        <taxon>Spermatophyta</taxon>
        <taxon>Magnoliopsida</taxon>
        <taxon>Ranunculales</taxon>
        <taxon>Ranunculaceae</taxon>
        <taxon>Thalictroideae</taxon>
        <taxon>Aquilegia</taxon>
    </lineage>
</organism>
<feature type="compositionally biased region" description="Basic residues" evidence="4">
    <location>
        <begin position="96"/>
        <end position="105"/>
    </location>
</feature>
<dbReference type="FunCoup" id="A0A2G5EBA6">
    <property type="interactions" value="851"/>
</dbReference>
<feature type="domain" description="CCHC-type" evidence="6">
    <location>
        <begin position="438"/>
        <end position="453"/>
    </location>
</feature>
<dbReference type="Pfam" id="PF00098">
    <property type="entry name" value="zf-CCHC"/>
    <property type="match status" value="4"/>
</dbReference>
<keyword evidence="8" id="KW-1185">Reference proteome</keyword>
<evidence type="ECO:0000313" key="8">
    <source>
        <dbReference type="Proteomes" id="UP000230069"/>
    </source>
</evidence>
<feature type="domain" description="RRM" evidence="5">
    <location>
        <begin position="281"/>
        <end position="357"/>
    </location>
</feature>
<sequence>MVLSNKKLKQKLRATLTESLTATVSEEAGNKSVSSSNKSFKELLGSVTPKPRLSKREKRRKISSLQPSNSIQLSNGNGNTQIEEEKKKEGIISSEKKKKKNKKKRKIEDIEGKESENGGGLEVKEDKSAKKKPNKKKAKKKKNNKKRVEIGNANVIKNEEPAEVVTERQESVDANADADAVAVAATKVYVGGIPYYSSEDDIRSFFESCGTITEMDCMTFPETGKFRGIAMITFKTEAAAKRALALDGADMGGLFLKIQPYKVTRTPKLPDFAPQLIEGYNRVYVGNLSWDITEDDLRKLFTDCKISAIRLGEDKTTGEFRGYAHVDFTDNLSLTIALKLDQTEVCGRPVRITCAVPKKKLENNISGFRTEKTEKDENGGLSSGGEKKRRTCYECGVPGHISFACPKKKAENNNSGSKTEEPEEAENGIPSGKKRRTCYECGVPGHISSNCPKKKAENNNSISKTEEPEEAENGISSSGGGKKRRTCYECGVPGHISSACPTKKAANNNSDSKTEEPEKTENSIPSSGGAKKRRTCYECGVPGHISSDCPKKQGVEPVIAS</sequence>
<evidence type="ECO:0000313" key="7">
    <source>
        <dbReference type="EMBL" id="PIA52991.1"/>
    </source>
</evidence>
<dbReference type="InterPro" id="IPR012677">
    <property type="entry name" value="Nucleotide-bd_a/b_plait_sf"/>
</dbReference>
<dbReference type="GO" id="GO:0003723">
    <property type="term" value="F:RNA binding"/>
    <property type="evidence" value="ECO:0007669"/>
    <property type="project" value="UniProtKB-UniRule"/>
</dbReference>
<feature type="domain" description="CCHC-type" evidence="6">
    <location>
        <begin position="487"/>
        <end position="501"/>
    </location>
</feature>